<feature type="region of interest" description="Disordered" evidence="2">
    <location>
        <begin position="46"/>
        <end position="79"/>
    </location>
</feature>
<feature type="region of interest" description="Disordered" evidence="2">
    <location>
        <begin position="467"/>
        <end position="489"/>
    </location>
</feature>
<accession>A0A917W3Z1</accession>
<name>A0A917W3Z1_9ACTN</name>
<feature type="compositionally biased region" description="Polar residues" evidence="2">
    <location>
        <begin position="479"/>
        <end position="489"/>
    </location>
</feature>
<evidence type="ECO:0000313" key="4">
    <source>
        <dbReference type="EMBL" id="GGL61026.1"/>
    </source>
</evidence>
<dbReference type="Gene3D" id="3.10.105.10">
    <property type="entry name" value="Dipeptide-binding Protein, Domain 3"/>
    <property type="match status" value="1"/>
</dbReference>
<evidence type="ECO:0000313" key="5">
    <source>
        <dbReference type="Proteomes" id="UP000613840"/>
    </source>
</evidence>
<reference evidence="4" key="1">
    <citation type="journal article" date="2014" name="Int. J. Syst. Evol. Microbiol.">
        <title>Complete genome sequence of Corynebacterium casei LMG S-19264T (=DSM 44701T), isolated from a smear-ripened cheese.</title>
        <authorList>
            <consortium name="US DOE Joint Genome Institute (JGI-PGF)"/>
            <person name="Walter F."/>
            <person name="Albersmeier A."/>
            <person name="Kalinowski J."/>
            <person name="Ruckert C."/>
        </authorList>
    </citation>
    <scope>NUCLEOTIDE SEQUENCE</scope>
    <source>
        <strain evidence="4">CGMCC 4.7306</strain>
    </source>
</reference>
<dbReference type="PANTHER" id="PTHR30290">
    <property type="entry name" value="PERIPLASMIC BINDING COMPONENT OF ABC TRANSPORTER"/>
    <property type="match status" value="1"/>
</dbReference>
<dbReference type="Pfam" id="PF00496">
    <property type="entry name" value="SBP_bac_5"/>
    <property type="match status" value="1"/>
</dbReference>
<organism evidence="4 5">
    <name type="scientific">Microlunatus endophyticus</name>
    <dbReference type="NCBI Taxonomy" id="1716077"/>
    <lineage>
        <taxon>Bacteria</taxon>
        <taxon>Bacillati</taxon>
        <taxon>Actinomycetota</taxon>
        <taxon>Actinomycetes</taxon>
        <taxon>Propionibacteriales</taxon>
        <taxon>Propionibacteriaceae</taxon>
        <taxon>Microlunatus</taxon>
    </lineage>
</organism>
<dbReference type="GO" id="GO:0015833">
    <property type="term" value="P:peptide transport"/>
    <property type="evidence" value="ECO:0007669"/>
    <property type="project" value="TreeGrafter"/>
</dbReference>
<evidence type="ECO:0000259" key="3">
    <source>
        <dbReference type="Pfam" id="PF00496"/>
    </source>
</evidence>
<dbReference type="SUPFAM" id="SSF53850">
    <property type="entry name" value="Periplasmic binding protein-like II"/>
    <property type="match status" value="1"/>
</dbReference>
<gene>
    <name evidence="4" type="ORF">GCM10011575_19500</name>
</gene>
<dbReference type="InterPro" id="IPR039424">
    <property type="entry name" value="SBP_5"/>
</dbReference>
<evidence type="ECO:0000256" key="1">
    <source>
        <dbReference type="ARBA" id="ARBA00022729"/>
    </source>
</evidence>
<dbReference type="GO" id="GO:1904680">
    <property type="term" value="F:peptide transmembrane transporter activity"/>
    <property type="evidence" value="ECO:0007669"/>
    <property type="project" value="TreeGrafter"/>
</dbReference>
<dbReference type="InterPro" id="IPR000914">
    <property type="entry name" value="SBP_5_dom"/>
</dbReference>
<sequence>MKGIPMSDSLSPNRSHLLRGRKSLILLAASALCAVVAACSPVQPSSSGGGAAASPGAGPSSSGLAANYGPTAPPAPGTVKKGGTLTFGLSAQGDALDPTTTGALVNKQIFASMCESLYRLGGDGSINPQLATALPKITDGGKTYTIPLRADAKFADGTPFNAAAMITTWKRDLTDPESGRKSEMGPIASMKAVDDHTVQVKFSSPFAPFSSVLTDRAGIPESPKALKELGYDKFSTHPTCVGPYKFQSQVANTSVTLVKDPNYYDASKVNFDKIIYRIIPDSSVRAQDLKAGSIQVTDSLASTSMASIKSDSSIKVLTAPSMGYASLRINLKGDTPIAKSKLLRQALSLAIDRPTIMKALYGPYATPTCSPISDASPYATKQSQACPAYNVAKAEQLIKQAGVSTPVKITVKTSNTSDSLQFAQALQSSVKAAGFDMKIEPVEFATLLDDMDNHKFEAGILSWSGRPDPDGNLRAEMATNGTGNDSGYSNPQVDKLLDDAVHVTDTAQRAKIYGKMIAILNTDLPYIYLDRSQILVGYKGLSGVFIDPVGVVHLAYAGTTA</sequence>
<comment type="caution">
    <text evidence="4">The sequence shown here is derived from an EMBL/GenBank/DDBJ whole genome shotgun (WGS) entry which is preliminary data.</text>
</comment>
<dbReference type="PIRSF" id="PIRSF002741">
    <property type="entry name" value="MppA"/>
    <property type="match status" value="1"/>
</dbReference>
<protein>
    <submittedName>
        <fullName evidence="4">ABC transporter substrate-binding protein</fullName>
    </submittedName>
</protein>
<evidence type="ECO:0000256" key="2">
    <source>
        <dbReference type="SAM" id="MobiDB-lite"/>
    </source>
</evidence>
<dbReference type="InterPro" id="IPR030678">
    <property type="entry name" value="Peptide/Ni-bd"/>
</dbReference>
<dbReference type="EMBL" id="BMMZ01000004">
    <property type="protein sequence ID" value="GGL61026.1"/>
    <property type="molecule type" value="Genomic_DNA"/>
</dbReference>
<reference evidence="4" key="2">
    <citation type="submission" date="2020-09" db="EMBL/GenBank/DDBJ databases">
        <authorList>
            <person name="Sun Q."/>
            <person name="Zhou Y."/>
        </authorList>
    </citation>
    <scope>NUCLEOTIDE SEQUENCE</scope>
    <source>
        <strain evidence="4">CGMCC 4.7306</strain>
    </source>
</reference>
<dbReference type="GO" id="GO:0043190">
    <property type="term" value="C:ATP-binding cassette (ABC) transporter complex"/>
    <property type="evidence" value="ECO:0007669"/>
    <property type="project" value="InterPro"/>
</dbReference>
<dbReference type="Proteomes" id="UP000613840">
    <property type="component" value="Unassembled WGS sequence"/>
</dbReference>
<dbReference type="Gene3D" id="3.40.190.10">
    <property type="entry name" value="Periplasmic binding protein-like II"/>
    <property type="match status" value="1"/>
</dbReference>
<dbReference type="AlphaFoldDB" id="A0A917W3Z1"/>
<feature type="domain" description="Solute-binding protein family 5" evidence="3">
    <location>
        <begin position="126"/>
        <end position="477"/>
    </location>
</feature>
<keyword evidence="1" id="KW-0732">Signal</keyword>
<proteinExistence type="predicted"/>
<dbReference type="GO" id="GO:0042597">
    <property type="term" value="C:periplasmic space"/>
    <property type="evidence" value="ECO:0007669"/>
    <property type="project" value="UniProtKB-ARBA"/>
</dbReference>
<dbReference type="Gene3D" id="3.90.76.10">
    <property type="entry name" value="Dipeptide-binding Protein, Domain 1"/>
    <property type="match status" value="1"/>
</dbReference>
<feature type="compositionally biased region" description="Low complexity" evidence="2">
    <location>
        <begin position="46"/>
        <end position="66"/>
    </location>
</feature>
<dbReference type="PANTHER" id="PTHR30290:SF38">
    <property type="entry name" value="D,D-DIPEPTIDE-BINDING PERIPLASMIC PROTEIN DDPA-RELATED"/>
    <property type="match status" value="1"/>
</dbReference>
<keyword evidence="5" id="KW-1185">Reference proteome</keyword>